<dbReference type="AlphaFoldDB" id="A0A845QGM5"/>
<dbReference type="Pfam" id="PF04519">
    <property type="entry name" value="Bactofilin"/>
    <property type="match status" value="1"/>
</dbReference>
<dbReference type="Proteomes" id="UP000446866">
    <property type="component" value="Unassembled WGS sequence"/>
</dbReference>
<feature type="compositionally biased region" description="Basic and acidic residues" evidence="2">
    <location>
        <begin position="37"/>
        <end position="61"/>
    </location>
</feature>
<accession>A0A845QGM5</accession>
<dbReference type="InterPro" id="IPR007607">
    <property type="entry name" value="BacA/B"/>
</dbReference>
<dbReference type="EMBL" id="QXWK01000003">
    <property type="protein sequence ID" value="NBH60556.1"/>
    <property type="molecule type" value="Genomic_DNA"/>
</dbReference>
<sequence>MAERIDIAEVRKVEEIFMSSISNFTQAMKELTGFDDETSKEKVKTAEKREDFAQDRDKTSEPFRMPQMEPRIRPQMEILVPEFNQEAGTVISSSMVITGNIEGADQVKANGCIFGDLNTTSSVIVNGKIIGDVATESLAVSGSIKGAVKVSLDARIEHAAVIVGDIKSANLQTKGKVKGNLEIKNVVDITESAVVVGNIDTGELNSERGCVINGNVTTRNTRSFTFDEEQLFSIGE</sequence>
<evidence type="ECO:0000313" key="4">
    <source>
        <dbReference type="Proteomes" id="UP000446866"/>
    </source>
</evidence>
<dbReference type="RefSeq" id="WP_160200856.1">
    <property type="nucleotide sequence ID" value="NZ_QXWK01000003.1"/>
</dbReference>
<reference evidence="3 4" key="1">
    <citation type="submission" date="2018-08" db="EMBL/GenBank/DDBJ databases">
        <title>Murine metabolic-syndrome-specific gut microbial biobank.</title>
        <authorList>
            <person name="Liu C."/>
        </authorList>
    </citation>
    <scope>NUCLEOTIDE SEQUENCE [LARGE SCALE GENOMIC DNA]</scope>
    <source>
        <strain evidence="3 4">28</strain>
    </source>
</reference>
<organism evidence="3 4">
    <name type="scientific">Anaerotruncus colihominis</name>
    <dbReference type="NCBI Taxonomy" id="169435"/>
    <lineage>
        <taxon>Bacteria</taxon>
        <taxon>Bacillati</taxon>
        <taxon>Bacillota</taxon>
        <taxon>Clostridia</taxon>
        <taxon>Eubacteriales</taxon>
        <taxon>Oscillospiraceae</taxon>
        <taxon>Anaerotruncus</taxon>
    </lineage>
</organism>
<keyword evidence="4" id="KW-1185">Reference proteome</keyword>
<name>A0A845QGM5_9FIRM</name>
<gene>
    <name evidence="3" type="ORF">D0435_02560</name>
</gene>
<dbReference type="PANTHER" id="PTHR35024:SF4">
    <property type="entry name" value="POLYMER-FORMING CYTOSKELETAL PROTEIN"/>
    <property type="match status" value="1"/>
</dbReference>
<evidence type="ECO:0000313" key="3">
    <source>
        <dbReference type="EMBL" id="NBH60556.1"/>
    </source>
</evidence>
<comment type="similarity">
    <text evidence="1">Belongs to the bactofilin family.</text>
</comment>
<evidence type="ECO:0000256" key="1">
    <source>
        <dbReference type="ARBA" id="ARBA00044755"/>
    </source>
</evidence>
<feature type="region of interest" description="Disordered" evidence="2">
    <location>
        <begin position="33"/>
        <end position="62"/>
    </location>
</feature>
<evidence type="ECO:0000256" key="2">
    <source>
        <dbReference type="SAM" id="MobiDB-lite"/>
    </source>
</evidence>
<protein>
    <submittedName>
        <fullName evidence="3">Polymer-forming cytoskeletal protein</fullName>
    </submittedName>
</protein>
<comment type="caution">
    <text evidence="3">The sequence shown here is derived from an EMBL/GenBank/DDBJ whole genome shotgun (WGS) entry which is preliminary data.</text>
</comment>
<proteinExistence type="inferred from homology"/>
<dbReference type="PANTHER" id="PTHR35024">
    <property type="entry name" value="HYPOTHETICAL CYTOSOLIC PROTEIN"/>
    <property type="match status" value="1"/>
</dbReference>